<accession>A0A919PDG6</accession>
<evidence type="ECO:0000256" key="6">
    <source>
        <dbReference type="ARBA" id="ARBA00038076"/>
    </source>
</evidence>
<feature type="domain" description="ABC3 transporter permease C-terminal" evidence="8">
    <location>
        <begin position="253"/>
        <end position="374"/>
    </location>
</feature>
<feature type="transmembrane region" description="Helical" evidence="7">
    <location>
        <begin position="803"/>
        <end position="820"/>
    </location>
</feature>
<dbReference type="InterPro" id="IPR025857">
    <property type="entry name" value="MacB_PCD"/>
</dbReference>
<comment type="caution">
    <text evidence="10">The sequence shown here is derived from an EMBL/GenBank/DDBJ whole genome shotgun (WGS) entry which is preliminary data.</text>
</comment>
<protein>
    <submittedName>
        <fullName evidence="10">Membrane protein</fullName>
    </submittedName>
</protein>
<dbReference type="PANTHER" id="PTHR30287">
    <property type="entry name" value="MEMBRANE COMPONENT OF PREDICTED ABC SUPERFAMILY METABOLITE UPTAKE TRANSPORTER"/>
    <property type="match status" value="1"/>
</dbReference>
<comment type="similarity">
    <text evidence="6">Belongs to the ABC-4 integral membrane protein family.</text>
</comment>
<feature type="transmembrane region" description="Helical" evidence="7">
    <location>
        <begin position="756"/>
        <end position="783"/>
    </location>
</feature>
<feature type="transmembrane region" description="Helical" evidence="7">
    <location>
        <begin position="304"/>
        <end position="328"/>
    </location>
</feature>
<evidence type="ECO:0000256" key="4">
    <source>
        <dbReference type="ARBA" id="ARBA00022989"/>
    </source>
</evidence>
<evidence type="ECO:0000256" key="3">
    <source>
        <dbReference type="ARBA" id="ARBA00022692"/>
    </source>
</evidence>
<feature type="transmembrane region" description="Helical" evidence="7">
    <location>
        <begin position="451"/>
        <end position="468"/>
    </location>
</feature>
<reference evidence="10" key="1">
    <citation type="submission" date="2021-01" db="EMBL/GenBank/DDBJ databases">
        <title>Whole genome shotgun sequence of Dactylosporangium siamense NBRC 106093.</title>
        <authorList>
            <person name="Komaki H."/>
            <person name="Tamura T."/>
        </authorList>
    </citation>
    <scope>NUCLEOTIDE SEQUENCE</scope>
    <source>
        <strain evidence="10">NBRC 106093</strain>
    </source>
</reference>
<sequence>MRRTALVGPRPRRLVPTAIAVVLAVGFVAGIMIFGAATRAALLDEYARAARNVDVALTAAEGTRLPLSTVDDVGRVGGVTAVEGRMAEQAPLVDRQGRLVTEFGAPGHAVDVGDHPELRPFDLRTGQVPQADGEAALDARTARRTGFRVGDTVALVGADEQRHEFRLVGIVDITGVDGGNTSTVVLTRPALVRLTGATGYREVVAVVADGTVPSDVVSRVTTTGKVRTGDQLRRDLAREAFGQIDGLLVGLQLFAAVAVLVAALVIANTFNILLAQRMRETALLRCVGATRAQVFRRVVAEAAAVGFAGATLGIGVGLAIGFGLSRGAALPGIGLPSGRLVVGVPPVLVALLLGVVLTIVSALVPAVRATRVPPIAALRVTPLGGGGGRRGRVVLVVVAAVLVLGGAALTMVGLRTGDPQTAMAIVMAGGSCVFLAVLLLSPLFIGPLVSALGWLPGLFVGVPVRLAAANARRNPGRTAATTAALLVGVALMAGGSTIAATVNRTAEAQLNLAFPVDYLLTPAVTSGDRTATVPPSVTAGLRTDPTFELVAAVRHDTAKTSSGALRVGTIDEAAIGTAYRPAVTAGRLADLRPGTAVVSSGSDVLVGRRVGDQLRLTGGGGRTITVTVAATVQSATLVGDVVITGADFGTLFPAAAGDSLVMLRTATGVSAVTARDRLDTVLATHPLVQVDDLAEFRDARNAAIDQIVAVIAVLLALALIIALVGIANTLALSVLERTRESALLRALGLTRGQLRATLLAEALLMAAAGAVVGVTFGLVYGWLTADAAFGDVDTKVAIPVGQLAAFVGLAALAGALAAVLPSRRAANAAVVVALAD</sequence>
<feature type="domain" description="MacB-like periplasmic core" evidence="9">
    <location>
        <begin position="17"/>
        <end position="221"/>
    </location>
</feature>
<dbReference type="Pfam" id="PF12704">
    <property type="entry name" value="MacB_PCD"/>
    <property type="match status" value="1"/>
</dbReference>
<dbReference type="InterPro" id="IPR003838">
    <property type="entry name" value="ABC3_permease_C"/>
</dbReference>
<comment type="subcellular location">
    <subcellularLocation>
        <location evidence="1">Cell membrane</location>
        <topology evidence="1">Multi-pass membrane protein</topology>
    </subcellularLocation>
</comment>
<evidence type="ECO:0000256" key="7">
    <source>
        <dbReference type="SAM" id="Phobius"/>
    </source>
</evidence>
<gene>
    <name evidence="10" type="ORF">Dsi01nite_008070</name>
</gene>
<dbReference type="GO" id="GO:0005886">
    <property type="term" value="C:plasma membrane"/>
    <property type="evidence" value="ECO:0007669"/>
    <property type="project" value="UniProtKB-SubCell"/>
</dbReference>
<evidence type="ECO:0000256" key="2">
    <source>
        <dbReference type="ARBA" id="ARBA00022475"/>
    </source>
</evidence>
<proteinExistence type="inferred from homology"/>
<feature type="transmembrane region" description="Helical" evidence="7">
    <location>
        <begin position="707"/>
        <end position="735"/>
    </location>
</feature>
<dbReference type="Pfam" id="PF02687">
    <property type="entry name" value="FtsX"/>
    <property type="match status" value="2"/>
</dbReference>
<evidence type="ECO:0000313" key="11">
    <source>
        <dbReference type="Proteomes" id="UP000660611"/>
    </source>
</evidence>
<feature type="transmembrane region" description="Helical" evidence="7">
    <location>
        <begin position="340"/>
        <end position="364"/>
    </location>
</feature>
<evidence type="ECO:0000256" key="1">
    <source>
        <dbReference type="ARBA" id="ARBA00004651"/>
    </source>
</evidence>
<feature type="transmembrane region" description="Helical" evidence="7">
    <location>
        <begin position="247"/>
        <end position="274"/>
    </location>
</feature>
<evidence type="ECO:0000259" key="9">
    <source>
        <dbReference type="Pfam" id="PF12704"/>
    </source>
</evidence>
<dbReference type="EMBL" id="BONQ01000017">
    <property type="protein sequence ID" value="GIG42766.1"/>
    <property type="molecule type" value="Genomic_DNA"/>
</dbReference>
<dbReference type="RefSeq" id="WP_203844649.1">
    <property type="nucleotide sequence ID" value="NZ_BAAAVW010000002.1"/>
</dbReference>
<feature type="transmembrane region" description="Helical" evidence="7">
    <location>
        <begin position="480"/>
        <end position="502"/>
    </location>
</feature>
<keyword evidence="3 7" id="KW-0812">Transmembrane</keyword>
<name>A0A919PDG6_9ACTN</name>
<dbReference type="AlphaFoldDB" id="A0A919PDG6"/>
<evidence type="ECO:0000313" key="10">
    <source>
        <dbReference type="EMBL" id="GIG42766.1"/>
    </source>
</evidence>
<dbReference type="Proteomes" id="UP000660611">
    <property type="component" value="Unassembled WGS sequence"/>
</dbReference>
<feature type="domain" description="ABC3 transporter permease C-terminal" evidence="8">
    <location>
        <begin position="713"/>
        <end position="828"/>
    </location>
</feature>
<evidence type="ECO:0000256" key="5">
    <source>
        <dbReference type="ARBA" id="ARBA00023136"/>
    </source>
</evidence>
<keyword evidence="11" id="KW-1185">Reference proteome</keyword>
<feature type="transmembrane region" description="Helical" evidence="7">
    <location>
        <begin position="421"/>
        <end position="445"/>
    </location>
</feature>
<feature type="transmembrane region" description="Helical" evidence="7">
    <location>
        <begin position="393"/>
        <end position="414"/>
    </location>
</feature>
<keyword evidence="2" id="KW-1003">Cell membrane</keyword>
<keyword evidence="4 7" id="KW-1133">Transmembrane helix</keyword>
<feature type="transmembrane region" description="Helical" evidence="7">
    <location>
        <begin position="20"/>
        <end position="42"/>
    </location>
</feature>
<keyword evidence="5 7" id="KW-0472">Membrane</keyword>
<dbReference type="InterPro" id="IPR038766">
    <property type="entry name" value="Membrane_comp_ABC_pdt"/>
</dbReference>
<evidence type="ECO:0000259" key="8">
    <source>
        <dbReference type="Pfam" id="PF02687"/>
    </source>
</evidence>
<dbReference type="PANTHER" id="PTHR30287:SF2">
    <property type="entry name" value="BLL1001 PROTEIN"/>
    <property type="match status" value="1"/>
</dbReference>
<organism evidence="10 11">
    <name type="scientific">Dactylosporangium siamense</name>
    <dbReference type="NCBI Taxonomy" id="685454"/>
    <lineage>
        <taxon>Bacteria</taxon>
        <taxon>Bacillati</taxon>
        <taxon>Actinomycetota</taxon>
        <taxon>Actinomycetes</taxon>
        <taxon>Micromonosporales</taxon>
        <taxon>Micromonosporaceae</taxon>
        <taxon>Dactylosporangium</taxon>
    </lineage>
</organism>